<evidence type="ECO:0000256" key="1">
    <source>
        <dbReference type="ARBA" id="ARBA00009796"/>
    </source>
</evidence>
<dbReference type="Gene3D" id="3.40.30.10">
    <property type="entry name" value="Glutaredoxin"/>
    <property type="match status" value="1"/>
</dbReference>
<dbReference type="InterPro" id="IPR050217">
    <property type="entry name" value="Peroxiredoxin"/>
</dbReference>
<evidence type="ECO:0000256" key="5">
    <source>
        <dbReference type="ARBA" id="ARBA00023284"/>
    </source>
</evidence>
<keyword evidence="5" id="KW-0676">Redox-active center</keyword>
<gene>
    <name evidence="7" type="ORF">M6D93_13495</name>
</gene>
<dbReference type="Pfam" id="PF00578">
    <property type="entry name" value="AhpC-TSA"/>
    <property type="match status" value="1"/>
</dbReference>
<dbReference type="InterPro" id="IPR036249">
    <property type="entry name" value="Thioredoxin-like_sf"/>
</dbReference>
<evidence type="ECO:0000256" key="3">
    <source>
        <dbReference type="ARBA" id="ARBA00022862"/>
    </source>
</evidence>
<evidence type="ECO:0000256" key="2">
    <source>
        <dbReference type="ARBA" id="ARBA00022559"/>
    </source>
</evidence>
<dbReference type="SUPFAM" id="SSF52833">
    <property type="entry name" value="Thioredoxin-like"/>
    <property type="match status" value="1"/>
</dbReference>
<reference evidence="7" key="1">
    <citation type="journal article" date="2018" name="Int. J. Syst. Evol. Microbiol.">
        <title>Jatrophihabitans telluris sp. nov., isolated from sediment soil of lava forest wetlands and the emended description of the genus Jatrophihabitans.</title>
        <authorList>
            <person name="Lee K.C."/>
            <person name="Suh M.K."/>
            <person name="Eom M.K."/>
            <person name="Kim K.K."/>
            <person name="Kim J.S."/>
            <person name="Kim D.S."/>
            <person name="Ko S.H."/>
            <person name="Shin Y.K."/>
            <person name="Lee J.S."/>
        </authorList>
    </citation>
    <scope>NUCLEOTIDE SEQUENCE</scope>
    <source>
        <strain evidence="7">N237</strain>
    </source>
</reference>
<keyword evidence="3" id="KW-0049">Antioxidant</keyword>
<protein>
    <submittedName>
        <fullName evidence="7">Peroxiredoxin</fullName>
    </submittedName>
</protein>
<dbReference type="InterPro" id="IPR000866">
    <property type="entry name" value="AhpC/TSA"/>
</dbReference>
<dbReference type="Proteomes" id="UP001056336">
    <property type="component" value="Chromosome"/>
</dbReference>
<dbReference type="CDD" id="cd03018">
    <property type="entry name" value="PRX_AhpE_like"/>
    <property type="match status" value="1"/>
</dbReference>
<name>A0ABY4QWG6_9ACTN</name>
<dbReference type="PIRSF" id="PIRSF000239">
    <property type="entry name" value="AHPC"/>
    <property type="match status" value="1"/>
</dbReference>
<keyword evidence="8" id="KW-1185">Reference proteome</keyword>
<keyword evidence="2" id="KW-0575">Peroxidase</keyword>
<evidence type="ECO:0000259" key="6">
    <source>
        <dbReference type="PROSITE" id="PS51352"/>
    </source>
</evidence>
<reference evidence="7" key="2">
    <citation type="submission" date="2022-05" db="EMBL/GenBank/DDBJ databases">
        <authorList>
            <person name="Kim J.-S."/>
            <person name="Lee K."/>
            <person name="Suh M."/>
            <person name="Eom M."/>
            <person name="Kim J.-S."/>
            <person name="Kim D.-S."/>
            <person name="Ko S.-H."/>
            <person name="Shin Y."/>
            <person name="Lee J.-S."/>
        </authorList>
    </citation>
    <scope>NUCLEOTIDE SEQUENCE</scope>
    <source>
        <strain evidence="7">N237</strain>
    </source>
</reference>
<keyword evidence="4" id="KW-0560">Oxidoreductase</keyword>
<dbReference type="PROSITE" id="PS51352">
    <property type="entry name" value="THIOREDOXIN_2"/>
    <property type="match status" value="1"/>
</dbReference>
<dbReference type="PANTHER" id="PTHR10681">
    <property type="entry name" value="THIOREDOXIN PEROXIDASE"/>
    <property type="match status" value="1"/>
</dbReference>
<accession>A0ABY4QWG6</accession>
<dbReference type="PANTHER" id="PTHR10681:SF121">
    <property type="entry name" value="ALKYL HYDROPEROXIDE REDUCTASE C"/>
    <property type="match status" value="1"/>
</dbReference>
<evidence type="ECO:0000313" key="7">
    <source>
        <dbReference type="EMBL" id="UQX87309.1"/>
    </source>
</evidence>
<dbReference type="InterPro" id="IPR013766">
    <property type="entry name" value="Thioredoxin_domain"/>
</dbReference>
<proteinExistence type="inferred from homology"/>
<dbReference type="RefSeq" id="WP_249769803.1">
    <property type="nucleotide sequence ID" value="NZ_CP097332.1"/>
</dbReference>
<comment type="similarity">
    <text evidence="1">Belongs to the peroxiredoxin family. AhpC/Prx1 subfamily.</text>
</comment>
<feature type="domain" description="Thioredoxin" evidence="6">
    <location>
        <begin position="10"/>
        <end position="161"/>
    </location>
</feature>
<evidence type="ECO:0000256" key="4">
    <source>
        <dbReference type="ARBA" id="ARBA00023002"/>
    </source>
</evidence>
<dbReference type="EMBL" id="CP097332">
    <property type="protein sequence ID" value="UQX87309.1"/>
    <property type="molecule type" value="Genomic_DNA"/>
</dbReference>
<sequence>MTNSPGLDALPVGSLAPDFSLRDQNNEVVSLSRFAGQKAVLLVFYPFAFTGICTGELGQIGKHLDTFVSDEVQVLAVSIDSSYSHKIFAQRDELDFPLLSDFWPHGAVAQAYGVFNDEVGVANRGTFLIDRHGIIRFSEVNEIGFGRDPQRWLDAISELGAPVG</sequence>
<organism evidence="7 8">
    <name type="scientific">Jatrophihabitans telluris</name>
    <dbReference type="NCBI Taxonomy" id="2038343"/>
    <lineage>
        <taxon>Bacteria</taxon>
        <taxon>Bacillati</taxon>
        <taxon>Actinomycetota</taxon>
        <taxon>Actinomycetes</taxon>
        <taxon>Jatrophihabitantales</taxon>
        <taxon>Jatrophihabitantaceae</taxon>
        <taxon>Jatrophihabitans</taxon>
    </lineage>
</organism>
<evidence type="ECO:0000313" key="8">
    <source>
        <dbReference type="Proteomes" id="UP001056336"/>
    </source>
</evidence>
<dbReference type="InterPro" id="IPR024706">
    <property type="entry name" value="Peroxiredoxin_AhpC-typ"/>
</dbReference>